<dbReference type="Pfam" id="PF02203">
    <property type="entry name" value="TarH"/>
    <property type="match status" value="1"/>
</dbReference>
<feature type="domain" description="HAMP" evidence="16">
    <location>
        <begin position="210"/>
        <end position="262"/>
    </location>
</feature>
<evidence type="ECO:0000256" key="10">
    <source>
        <dbReference type="ARBA" id="ARBA00029447"/>
    </source>
</evidence>
<dbReference type="CDD" id="cd11386">
    <property type="entry name" value="MCP_signal"/>
    <property type="match status" value="1"/>
</dbReference>
<evidence type="ECO:0000256" key="3">
    <source>
        <dbReference type="ARBA" id="ARBA00022481"/>
    </source>
</evidence>
<dbReference type="eggNOG" id="COG0840">
    <property type="taxonomic scope" value="Bacteria"/>
</dbReference>
<proteinExistence type="inferred from homology"/>
<evidence type="ECO:0000256" key="4">
    <source>
        <dbReference type="ARBA" id="ARBA00022500"/>
    </source>
</evidence>
<dbReference type="OrthoDB" id="6466596at2"/>
<evidence type="ECO:0000259" key="15">
    <source>
        <dbReference type="PROSITE" id="PS50111"/>
    </source>
</evidence>
<name>A0A0A3Z6M7_9GAMM</name>
<dbReference type="PROSITE" id="PS50111">
    <property type="entry name" value="CHEMOTAXIS_TRANSDUC_2"/>
    <property type="match status" value="1"/>
</dbReference>
<evidence type="ECO:0000256" key="8">
    <source>
        <dbReference type="ARBA" id="ARBA00023136"/>
    </source>
</evidence>
<evidence type="ECO:0000256" key="7">
    <source>
        <dbReference type="ARBA" id="ARBA00022989"/>
    </source>
</evidence>
<dbReference type="InterPro" id="IPR003122">
    <property type="entry name" value="Tar_rcpt_lig-bd"/>
</dbReference>
<dbReference type="PANTHER" id="PTHR43531">
    <property type="entry name" value="PROTEIN ICFG"/>
    <property type="match status" value="1"/>
</dbReference>
<dbReference type="SUPFAM" id="SSF58104">
    <property type="entry name" value="Methyl-accepting chemotaxis protein (MCP) signaling domain"/>
    <property type="match status" value="1"/>
</dbReference>
<keyword evidence="12" id="KW-0175">Coiled coil</keyword>
<feature type="transmembrane region" description="Helical" evidence="14">
    <location>
        <begin position="186"/>
        <end position="208"/>
    </location>
</feature>
<dbReference type="InterPro" id="IPR004090">
    <property type="entry name" value="Chemotax_Me-accpt_rcpt"/>
</dbReference>
<evidence type="ECO:0000313" key="17">
    <source>
        <dbReference type="EMBL" id="KGT93321.1"/>
    </source>
</evidence>
<evidence type="ECO:0000256" key="6">
    <source>
        <dbReference type="ARBA" id="ARBA00022692"/>
    </source>
</evidence>
<dbReference type="GO" id="GO:0005886">
    <property type="term" value="C:plasma membrane"/>
    <property type="evidence" value="ECO:0007669"/>
    <property type="project" value="UniProtKB-SubCell"/>
</dbReference>
<protein>
    <submittedName>
        <fullName evidence="17">Chemotaxis protein</fullName>
    </submittedName>
</protein>
<dbReference type="FunFam" id="1.10.287.950:FF:000001">
    <property type="entry name" value="Methyl-accepting chemotaxis sensory transducer"/>
    <property type="match status" value="1"/>
</dbReference>
<feature type="compositionally biased region" description="Basic and acidic residues" evidence="13">
    <location>
        <begin position="543"/>
        <end position="554"/>
    </location>
</feature>
<dbReference type="EMBL" id="JRUQ01000037">
    <property type="protein sequence ID" value="KGT93321.1"/>
    <property type="molecule type" value="Genomic_DNA"/>
</dbReference>
<keyword evidence="9 11" id="KW-0807">Transducer</keyword>
<dbReference type="Pfam" id="PF00672">
    <property type="entry name" value="HAMP"/>
    <property type="match status" value="1"/>
</dbReference>
<keyword evidence="18" id="KW-1185">Reference proteome</keyword>
<evidence type="ECO:0000259" key="16">
    <source>
        <dbReference type="PROSITE" id="PS50885"/>
    </source>
</evidence>
<keyword evidence="8 14" id="KW-0472">Membrane</keyword>
<dbReference type="InterPro" id="IPR003660">
    <property type="entry name" value="HAMP_dom"/>
</dbReference>
<dbReference type="STRING" id="371042.NG99_11680"/>
<dbReference type="PANTHER" id="PTHR43531:SF14">
    <property type="entry name" value="METHYL-ACCEPTING CHEMOTAXIS PROTEIN I-RELATED"/>
    <property type="match status" value="1"/>
</dbReference>
<evidence type="ECO:0000256" key="5">
    <source>
        <dbReference type="ARBA" id="ARBA00022519"/>
    </source>
</evidence>
<comment type="caution">
    <text evidence="17">The sequence shown here is derived from an EMBL/GenBank/DDBJ whole genome shotgun (WGS) entry which is preliminary data.</text>
</comment>
<dbReference type="Proteomes" id="UP000030351">
    <property type="component" value="Unassembled WGS sequence"/>
</dbReference>
<dbReference type="RefSeq" id="WP_034892589.1">
    <property type="nucleotide sequence ID" value="NZ_JRUQ01000037.1"/>
</dbReference>
<dbReference type="Gene3D" id="1.10.287.950">
    <property type="entry name" value="Methyl-accepting chemotaxis protein"/>
    <property type="match status" value="1"/>
</dbReference>
<keyword evidence="2" id="KW-1003">Cell membrane</keyword>
<dbReference type="SMART" id="SM00283">
    <property type="entry name" value="MA"/>
    <property type="match status" value="1"/>
</dbReference>
<dbReference type="Pfam" id="PF00015">
    <property type="entry name" value="MCPsignal"/>
    <property type="match status" value="1"/>
</dbReference>
<evidence type="ECO:0000313" key="18">
    <source>
        <dbReference type="Proteomes" id="UP000030351"/>
    </source>
</evidence>
<organism evidence="17 18">
    <name type="scientific">Erwinia typographi</name>
    <dbReference type="NCBI Taxonomy" id="371042"/>
    <lineage>
        <taxon>Bacteria</taxon>
        <taxon>Pseudomonadati</taxon>
        <taxon>Pseudomonadota</taxon>
        <taxon>Gammaproteobacteria</taxon>
        <taxon>Enterobacterales</taxon>
        <taxon>Erwiniaceae</taxon>
        <taxon>Erwinia</taxon>
    </lineage>
</organism>
<gene>
    <name evidence="17" type="ORF">NG99_11680</name>
</gene>
<feature type="domain" description="Methyl-accepting transducer" evidence="15">
    <location>
        <begin position="267"/>
        <end position="496"/>
    </location>
</feature>
<comment type="similarity">
    <text evidence="10">Belongs to the methyl-accepting chemotaxis (MCP) protein family.</text>
</comment>
<dbReference type="GO" id="GO:0004888">
    <property type="term" value="F:transmembrane signaling receptor activity"/>
    <property type="evidence" value="ECO:0007669"/>
    <property type="project" value="InterPro"/>
</dbReference>
<evidence type="ECO:0000256" key="2">
    <source>
        <dbReference type="ARBA" id="ARBA00022475"/>
    </source>
</evidence>
<keyword evidence="6 14" id="KW-0812">Transmembrane</keyword>
<dbReference type="PROSITE" id="PS50885">
    <property type="entry name" value="HAMP"/>
    <property type="match status" value="1"/>
</dbReference>
<dbReference type="AlphaFoldDB" id="A0A0A3Z6M7"/>
<evidence type="ECO:0000256" key="9">
    <source>
        <dbReference type="ARBA" id="ARBA00023224"/>
    </source>
</evidence>
<evidence type="ECO:0000256" key="1">
    <source>
        <dbReference type="ARBA" id="ARBA00004429"/>
    </source>
</evidence>
<evidence type="ECO:0000256" key="12">
    <source>
        <dbReference type="SAM" id="Coils"/>
    </source>
</evidence>
<accession>A0A0A3Z6M7</accession>
<evidence type="ECO:0000256" key="13">
    <source>
        <dbReference type="SAM" id="MobiDB-lite"/>
    </source>
</evidence>
<feature type="coiled-coil region" evidence="12">
    <location>
        <begin position="485"/>
        <end position="512"/>
    </location>
</feature>
<feature type="transmembrane region" description="Helical" evidence="14">
    <location>
        <begin position="12"/>
        <end position="31"/>
    </location>
</feature>
<evidence type="ECO:0000256" key="11">
    <source>
        <dbReference type="PROSITE-ProRule" id="PRU00284"/>
    </source>
</evidence>
<dbReference type="GO" id="GO:0007165">
    <property type="term" value="P:signal transduction"/>
    <property type="evidence" value="ECO:0007669"/>
    <property type="project" value="UniProtKB-KW"/>
</dbReference>
<keyword evidence="5" id="KW-0997">Cell inner membrane</keyword>
<evidence type="ECO:0000256" key="14">
    <source>
        <dbReference type="SAM" id="Phobius"/>
    </source>
</evidence>
<dbReference type="GO" id="GO:0006935">
    <property type="term" value="P:chemotaxis"/>
    <property type="evidence" value="ECO:0007669"/>
    <property type="project" value="UniProtKB-KW"/>
</dbReference>
<feature type="region of interest" description="Disordered" evidence="13">
    <location>
        <begin position="535"/>
        <end position="554"/>
    </location>
</feature>
<keyword evidence="4" id="KW-0145">Chemotaxis</keyword>
<dbReference type="InterPro" id="IPR051310">
    <property type="entry name" value="MCP_chemotaxis"/>
</dbReference>
<keyword evidence="7 14" id="KW-1133">Transmembrane helix</keyword>
<dbReference type="InterPro" id="IPR004089">
    <property type="entry name" value="MCPsignal_dom"/>
</dbReference>
<comment type="subcellular location">
    <subcellularLocation>
        <location evidence="1">Cell inner membrane</location>
        <topology evidence="1">Multi-pass membrane protein</topology>
    </subcellularLocation>
</comment>
<reference evidence="17 18" key="1">
    <citation type="submission" date="2014-10" db="EMBL/GenBank/DDBJ databases">
        <title>Genome sequence of Erwinia typographi M043b.</title>
        <authorList>
            <person name="Chan K.-G."/>
            <person name="Tan W.-S."/>
        </authorList>
    </citation>
    <scope>NUCLEOTIDE SEQUENCE [LARGE SCALE GENOMIC DNA]</scope>
    <source>
        <strain evidence="17 18">M043b</strain>
    </source>
</reference>
<dbReference type="PRINTS" id="PR00260">
    <property type="entry name" value="CHEMTRNSDUCR"/>
</dbReference>
<keyword evidence="3" id="KW-0488">Methylation</keyword>
<sequence length="554" mass="61307">MFKNIKVSTGIYTIIGMFMLFLVLLMTMSFYMGQKGSNNFNDSFTNSANIITLKQSMADLNRGLAQVNAIMLQSALNRELEEDDVKGAREYFSTAKNDINAFMNSPFLHDNEKAMAEGIRDVIYRILDASQTKLDYALNPSQSPDQMHSEIKNRQELYEKATAYSKLNDEMSKDFVQQAKQDYKNIVLIIIFASVVSLVLLVVTRIWLKQALFVPLQKTSGWLQLIAGGTLTEKVHVDRKNEIGIMLNELENMREALTETVSGIRNGVDRIHRSSGEIVSGNTDLSSRTEEQASALQQTAASMEELKITVRQNADNAYTARQIAESASTSARHGGDVMVTLDDIMRQIMESSRQIADINSVIDSIANQTNILALNAAVEAARAGEQGRGFAVVAGEVRNLAKRSADAAKESRALITTCVANMNTGSQQVEKAGMAMKDIVKSVVQVTDIMAEITSASDEQSTGINQIAQAVNEMDLVTQQNASMVEESATAANNMEEQVEQLGELVSQFKVDESELNNKSSDKIYKQTQLPTILPKSKKISHHDHADDDRWETF</sequence>